<evidence type="ECO:0000259" key="4">
    <source>
        <dbReference type="Pfam" id="PF12780"/>
    </source>
</evidence>
<evidence type="ECO:0000259" key="5">
    <source>
        <dbReference type="Pfam" id="PF12781"/>
    </source>
</evidence>
<keyword evidence="2" id="KW-0175">Coiled coil</keyword>
<name>A0A3Q3X6W1_MOLML</name>
<dbReference type="Proteomes" id="UP000261620">
    <property type="component" value="Unplaced"/>
</dbReference>
<evidence type="ECO:0000259" key="3">
    <source>
        <dbReference type="Pfam" id="PF12777"/>
    </source>
</evidence>
<feature type="domain" description="Dynein heavy chain ATP-binding dynein motor region" evidence="5">
    <location>
        <begin position="358"/>
        <end position="417"/>
    </location>
</feature>
<dbReference type="Ensembl" id="ENSMMOT00000027203.1">
    <property type="protein sequence ID" value="ENSMMOP00000026748.1"/>
    <property type="gene ID" value="ENSMMOG00000020232.1"/>
</dbReference>
<dbReference type="Gene3D" id="3.40.50.300">
    <property type="entry name" value="P-loop containing nucleotide triphosphate hydrolases"/>
    <property type="match status" value="1"/>
</dbReference>
<protein>
    <recommendedName>
        <fullName evidence="8">Dynein axonemal heavy chain 3</fullName>
    </recommendedName>
</protein>
<dbReference type="AlphaFoldDB" id="A0A3Q3X6W1"/>
<dbReference type="Pfam" id="PF12781">
    <property type="entry name" value="AAA_9"/>
    <property type="match status" value="1"/>
</dbReference>
<dbReference type="GO" id="GO:0007018">
    <property type="term" value="P:microtubule-based movement"/>
    <property type="evidence" value="ECO:0007669"/>
    <property type="project" value="InterPro"/>
</dbReference>
<feature type="coiled-coil region" evidence="2">
    <location>
        <begin position="233"/>
        <end position="281"/>
    </location>
</feature>
<reference evidence="6" key="2">
    <citation type="submission" date="2025-09" db="UniProtKB">
        <authorList>
            <consortium name="Ensembl"/>
        </authorList>
    </citation>
    <scope>IDENTIFICATION</scope>
</reference>
<dbReference type="PANTHER" id="PTHR22878:SF71">
    <property type="entry name" value="DYNEIN, AXONEMAL, HEAVY CHAIN 3"/>
    <property type="match status" value="1"/>
</dbReference>
<evidence type="ECO:0000313" key="6">
    <source>
        <dbReference type="Ensembl" id="ENSMMOP00000026748.1"/>
    </source>
</evidence>
<dbReference type="Pfam" id="PF12777">
    <property type="entry name" value="MT"/>
    <property type="match status" value="1"/>
</dbReference>
<keyword evidence="7" id="KW-1185">Reference proteome</keyword>
<feature type="domain" description="Dynein heavy chain AAA module D4" evidence="4">
    <location>
        <begin position="23"/>
        <end position="67"/>
    </location>
</feature>
<dbReference type="PANTHER" id="PTHR22878">
    <property type="entry name" value="DYNEIN HEAVY CHAIN 6, AXONEMAL-LIKE-RELATED"/>
    <property type="match status" value="1"/>
</dbReference>
<dbReference type="GO" id="GO:0051959">
    <property type="term" value="F:dynein light intermediate chain binding"/>
    <property type="evidence" value="ECO:0007669"/>
    <property type="project" value="InterPro"/>
</dbReference>
<comment type="similarity">
    <text evidence="1">Belongs to the dynein heavy chain family.</text>
</comment>
<dbReference type="FunFam" id="3.40.50.300:FF:004788">
    <property type="entry name" value="Uncharacterized protein"/>
    <property type="match status" value="1"/>
</dbReference>
<evidence type="ECO:0008006" key="8">
    <source>
        <dbReference type="Google" id="ProtNLM"/>
    </source>
</evidence>
<dbReference type="GO" id="GO:0030286">
    <property type="term" value="C:dynein complex"/>
    <property type="evidence" value="ECO:0007669"/>
    <property type="project" value="InterPro"/>
</dbReference>
<accession>A0A3Q3X6W1</accession>
<dbReference type="InterPro" id="IPR027417">
    <property type="entry name" value="P-loop_NTPase"/>
</dbReference>
<dbReference type="GO" id="GO:0045505">
    <property type="term" value="F:dynein intermediate chain binding"/>
    <property type="evidence" value="ECO:0007669"/>
    <property type="project" value="InterPro"/>
</dbReference>
<proteinExistence type="inferred from homology"/>
<evidence type="ECO:0000256" key="2">
    <source>
        <dbReference type="SAM" id="Coils"/>
    </source>
</evidence>
<dbReference type="InterPro" id="IPR024317">
    <property type="entry name" value="Dynein_heavy_chain_D4_dom"/>
</dbReference>
<reference evidence="6" key="1">
    <citation type="submission" date="2025-08" db="UniProtKB">
        <authorList>
            <consortium name="Ensembl"/>
        </authorList>
    </citation>
    <scope>IDENTIFICATION</scope>
</reference>
<dbReference type="InterPro" id="IPR035706">
    <property type="entry name" value="AAA_9"/>
</dbReference>
<dbReference type="InterPro" id="IPR024743">
    <property type="entry name" value="Dynein_HC_stalk"/>
</dbReference>
<organism evidence="6 7">
    <name type="scientific">Mola mola</name>
    <name type="common">Ocean sunfish</name>
    <name type="synonym">Tetraodon mola</name>
    <dbReference type="NCBI Taxonomy" id="94237"/>
    <lineage>
        <taxon>Eukaryota</taxon>
        <taxon>Metazoa</taxon>
        <taxon>Chordata</taxon>
        <taxon>Craniata</taxon>
        <taxon>Vertebrata</taxon>
        <taxon>Euteleostomi</taxon>
        <taxon>Actinopterygii</taxon>
        <taxon>Neopterygii</taxon>
        <taxon>Teleostei</taxon>
        <taxon>Neoteleostei</taxon>
        <taxon>Acanthomorphata</taxon>
        <taxon>Eupercaria</taxon>
        <taxon>Tetraodontiformes</taxon>
        <taxon>Molidae</taxon>
        <taxon>Mola</taxon>
    </lineage>
</organism>
<dbReference type="Gene3D" id="1.20.920.20">
    <property type="match status" value="2"/>
</dbReference>
<evidence type="ECO:0000313" key="7">
    <source>
        <dbReference type="Proteomes" id="UP000261620"/>
    </source>
</evidence>
<dbReference type="InterPro" id="IPR026983">
    <property type="entry name" value="DHC"/>
</dbReference>
<feature type="domain" description="Dynein heavy chain coiled coil stalk" evidence="3">
    <location>
        <begin position="146"/>
        <end position="329"/>
    </location>
</feature>
<sequence length="423" mass="48898">MLRADSKSLVSQHFHLTCVSLIQVVEMCKDFQTSVRDMSDRYYSTLRRHNYVTPTSYLELILTFKTLLNVKRNEVATARDRYIVGLQKLEFATSQVSVMQEELTALQPQLLETSAETDKMMLNIEAETVEVDMIEDYWGPSKKLLGDLKFLDSLKAYDRDQIPDTCIKKIREKFIDHPDFQPSVIKKVSSACEGLCKWVRAMEMYERVAKVVGPKKERLKLAEDELAVQMDMLAIKRGELKEVEDRLQCLNDELAIKNKEKKDLEDNIELCSQKLDRAQKLIGGLGGEKDRWTEAARYTNLTGDILLSSGTVSYLGAFPVDYRVECQKQWHINCQEKKIPCSEHFTLSNTLGNQVAIRAWQIAGLPVDSFSTDNGIIVFNSRRWPLMIDPQGQANKWVKNMEKANNLAVIKLKWYFRRHILWW</sequence>
<evidence type="ECO:0000256" key="1">
    <source>
        <dbReference type="ARBA" id="ARBA00008887"/>
    </source>
</evidence>
<dbReference type="Pfam" id="PF12780">
    <property type="entry name" value="AAA_8"/>
    <property type="match status" value="1"/>
</dbReference>